<proteinExistence type="predicted"/>
<accession>A0A939G3B0</accession>
<dbReference type="Pfam" id="PF18480">
    <property type="entry name" value="DUF5615"/>
    <property type="match status" value="1"/>
</dbReference>
<evidence type="ECO:0000313" key="2">
    <source>
        <dbReference type="EMBL" id="MBO0929834.1"/>
    </source>
</evidence>
<name>A0A939G3B0_9BACT</name>
<keyword evidence="3" id="KW-1185">Reference proteome</keyword>
<sequence>MVKFIIDTQLPPMLATYFRWKGSDAIHTTHFPDGHLLQDAEIGRIALTEDRIIVTKDSDFPDSFFLKGPPPRVLYLRLGNMRNRDLTAFLETRWDTIQELINQNAGMIVLSREQLISY</sequence>
<dbReference type="Proteomes" id="UP000664795">
    <property type="component" value="Unassembled WGS sequence"/>
</dbReference>
<dbReference type="RefSeq" id="WP_207333806.1">
    <property type="nucleotide sequence ID" value="NZ_JAFMYU010000002.1"/>
</dbReference>
<dbReference type="EMBL" id="JAFMYU010000002">
    <property type="protein sequence ID" value="MBO0929834.1"/>
    <property type="molecule type" value="Genomic_DNA"/>
</dbReference>
<dbReference type="InterPro" id="IPR041049">
    <property type="entry name" value="DUF5615"/>
</dbReference>
<gene>
    <name evidence="2" type="ORF">J2I48_02465</name>
</gene>
<dbReference type="AlphaFoldDB" id="A0A939G3B0"/>
<evidence type="ECO:0000259" key="1">
    <source>
        <dbReference type="Pfam" id="PF18480"/>
    </source>
</evidence>
<reference evidence="2 3" key="1">
    <citation type="submission" date="2021-03" db="EMBL/GenBank/DDBJ databases">
        <title>Fibrella sp. HMF5036 genome sequencing and assembly.</title>
        <authorList>
            <person name="Kang H."/>
            <person name="Kim H."/>
            <person name="Bae S."/>
            <person name="Joh K."/>
        </authorList>
    </citation>
    <scope>NUCLEOTIDE SEQUENCE [LARGE SCALE GENOMIC DNA]</scope>
    <source>
        <strain evidence="2 3">HMF5036</strain>
    </source>
</reference>
<feature type="domain" description="DUF5615" evidence="1">
    <location>
        <begin position="3"/>
        <end position="109"/>
    </location>
</feature>
<comment type="caution">
    <text evidence="2">The sequence shown here is derived from an EMBL/GenBank/DDBJ whole genome shotgun (WGS) entry which is preliminary data.</text>
</comment>
<organism evidence="2 3">
    <name type="scientific">Fibrella aquatilis</name>
    <dbReference type="NCBI Taxonomy" id="2817059"/>
    <lineage>
        <taxon>Bacteria</taxon>
        <taxon>Pseudomonadati</taxon>
        <taxon>Bacteroidota</taxon>
        <taxon>Cytophagia</taxon>
        <taxon>Cytophagales</taxon>
        <taxon>Spirosomataceae</taxon>
        <taxon>Fibrella</taxon>
    </lineage>
</organism>
<evidence type="ECO:0000313" key="3">
    <source>
        <dbReference type="Proteomes" id="UP000664795"/>
    </source>
</evidence>
<protein>
    <submittedName>
        <fullName evidence="2">DUF5615 family PIN-like protein</fullName>
    </submittedName>
</protein>